<name>A0A5B7E384_PORTR</name>
<feature type="compositionally biased region" description="Polar residues" evidence="1">
    <location>
        <begin position="1"/>
        <end position="19"/>
    </location>
</feature>
<proteinExistence type="predicted"/>
<keyword evidence="3" id="KW-1185">Reference proteome</keyword>
<organism evidence="2 3">
    <name type="scientific">Portunus trituberculatus</name>
    <name type="common">Swimming crab</name>
    <name type="synonym">Neptunus trituberculatus</name>
    <dbReference type="NCBI Taxonomy" id="210409"/>
    <lineage>
        <taxon>Eukaryota</taxon>
        <taxon>Metazoa</taxon>
        <taxon>Ecdysozoa</taxon>
        <taxon>Arthropoda</taxon>
        <taxon>Crustacea</taxon>
        <taxon>Multicrustacea</taxon>
        <taxon>Malacostraca</taxon>
        <taxon>Eumalacostraca</taxon>
        <taxon>Eucarida</taxon>
        <taxon>Decapoda</taxon>
        <taxon>Pleocyemata</taxon>
        <taxon>Brachyura</taxon>
        <taxon>Eubrachyura</taxon>
        <taxon>Portunoidea</taxon>
        <taxon>Portunidae</taxon>
        <taxon>Portuninae</taxon>
        <taxon>Portunus</taxon>
    </lineage>
</organism>
<protein>
    <submittedName>
        <fullName evidence="2">Uncharacterized protein</fullName>
    </submittedName>
</protein>
<accession>A0A5B7E384</accession>
<dbReference type="AlphaFoldDB" id="A0A5B7E384"/>
<sequence>MKINGLSNTDIVPDSSSAEPTLYIPHHQSSQQLAKTTGKNRLEFNTKIHQLNIFKDHSPWGWQQSASQHRKANHCRFWYHEEEHQHSHTSNDEAWDNEGEAPVVTDKCCWNDCSQDVTN</sequence>
<dbReference type="Proteomes" id="UP000324222">
    <property type="component" value="Unassembled WGS sequence"/>
</dbReference>
<evidence type="ECO:0000313" key="3">
    <source>
        <dbReference type="Proteomes" id="UP000324222"/>
    </source>
</evidence>
<gene>
    <name evidence="2" type="ORF">E2C01_021068</name>
</gene>
<evidence type="ECO:0000313" key="2">
    <source>
        <dbReference type="EMBL" id="MPC27879.1"/>
    </source>
</evidence>
<evidence type="ECO:0000256" key="1">
    <source>
        <dbReference type="SAM" id="MobiDB-lite"/>
    </source>
</evidence>
<feature type="compositionally biased region" description="Polar residues" evidence="1">
    <location>
        <begin position="27"/>
        <end position="38"/>
    </location>
</feature>
<dbReference type="EMBL" id="VSRR010001819">
    <property type="protein sequence ID" value="MPC27879.1"/>
    <property type="molecule type" value="Genomic_DNA"/>
</dbReference>
<comment type="caution">
    <text evidence="2">The sequence shown here is derived from an EMBL/GenBank/DDBJ whole genome shotgun (WGS) entry which is preliminary data.</text>
</comment>
<reference evidence="2 3" key="1">
    <citation type="submission" date="2019-05" db="EMBL/GenBank/DDBJ databases">
        <title>Another draft genome of Portunus trituberculatus and its Hox gene families provides insights of decapod evolution.</title>
        <authorList>
            <person name="Jeong J.-H."/>
            <person name="Song I."/>
            <person name="Kim S."/>
            <person name="Choi T."/>
            <person name="Kim D."/>
            <person name="Ryu S."/>
            <person name="Kim W."/>
        </authorList>
    </citation>
    <scope>NUCLEOTIDE SEQUENCE [LARGE SCALE GENOMIC DNA]</scope>
    <source>
        <tissue evidence="2">Muscle</tissue>
    </source>
</reference>
<feature type="region of interest" description="Disordered" evidence="1">
    <location>
        <begin position="1"/>
        <end position="38"/>
    </location>
</feature>